<dbReference type="PANTHER" id="PTHR46429">
    <property type="entry name" value="23S RRNA (GUANOSINE-2'-O-)-METHYLTRANSFERASE RLMB"/>
    <property type="match status" value="1"/>
</dbReference>
<dbReference type="SUPFAM" id="SSF55315">
    <property type="entry name" value="L30e-like"/>
    <property type="match status" value="1"/>
</dbReference>
<dbReference type="InterPro" id="IPR029028">
    <property type="entry name" value="Alpha/beta_knot_MTases"/>
</dbReference>
<name>A0A5C0ULK6_9RICK</name>
<dbReference type="Pfam" id="PF00588">
    <property type="entry name" value="SpoU_methylase"/>
    <property type="match status" value="1"/>
</dbReference>
<dbReference type="Pfam" id="PF08032">
    <property type="entry name" value="SpoU_sub_bind"/>
    <property type="match status" value="1"/>
</dbReference>
<dbReference type="GO" id="GO:0008173">
    <property type="term" value="F:RNA methyltransferase activity"/>
    <property type="evidence" value="ECO:0007669"/>
    <property type="project" value="InterPro"/>
</dbReference>
<dbReference type="InterPro" id="IPR001537">
    <property type="entry name" value="SpoU_MeTrfase"/>
</dbReference>
<feature type="domain" description="RNA 2-O ribose methyltransferase substrate binding" evidence="3">
    <location>
        <begin position="6"/>
        <end position="78"/>
    </location>
</feature>
<organism evidence="4 5">
    <name type="scientific">Candidatus Sneabacter namystus</name>
    <dbReference type="NCBI Taxonomy" id="2601646"/>
    <lineage>
        <taxon>Bacteria</taxon>
        <taxon>Pseudomonadati</taxon>
        <taxon>Pseudomonadota</taxon>
        <taxon>Alphaproteobacteria</taxon>
        <taxon>Rickettsiales</taxon>
        <taxon>Rickettsiaceae</taxon>
        <taxon>Rickettsieae</taxon>
        <taxon>Candidatus Sneabacter</taxon>
    </lineage>
</organism>
<dbReference type="AlphaFoldDB" id="A0A5C0ULK6"/>
<dbReference type="GO" id="GO:0005829">
    <property type="term" value="C:cytosol"/>
    <property type="evidence" value="ECO:0007669"/>
    <property type="project" value="TreeGrafter"/>
</dbReference>
<dbReference type="GO" id="GO:0006396">
    <property type="term" value="P:RNA processing"/>
    <property type="evidence" value="ECO:0007669"/>
    <property type="project" value="InterPro"/>
</dbReference>
<dbReference type="SMART" id="SM00967">
    <property type="entry name" value="SpoU_sub_bind"/>
    <property type="match status" value="1"/>
</dbReference>
<evidence type="ECO:0000256" key="1">
    <source>
        <dbReference type="ARBA" id="ARBA00022603"/>
    </source>
</evidence>
<keyword evidence="2 4" id="KW-0808">Transferase</keyword>
<evidence type="ECO:0000313" key="5">
    <source>
        <dbReference type="Proteomes" id="UP000323844"/>
    </source>
</evidence>
<dbReference type="RefSeq" id="WP_148952125.1">
    <property type="nucleotide sequence ID" value="NZ_CP043312.1"/>
</dbReference>
<dbReference type="Proteomes" id="UP000323844">
    <property type="component" value="Chromosome"/>
</dbReference>
<evidence type="ECO:0000313" key="4">
    <source>
        <dbReference type="EMBL" id="QEK39764.1"/>
    </source>
</evidence>
<dbReference type="Gene3D" id="3.40.1280.10">
    <property type="match status" value="1"/>
</dbReference>
<evidence type="ECO:0000256" key="2">
    <source>
        <dbReference type="ARBA" id="ARBA00022679"/>
    </source>
</evidence>
<dbReference type="InterPro" id="IPR029026">
    <property type="entry name" value="tRNA_m1G_MTases_N"/>
</dbReference>
<dbReference type="InterPro" id="IPR013123">
    <property type="entry name" value="SpoU_subst-bd"/>
</dbReference>
<reference evidence="4 5" key="1">
    <citation type="submission" date="2019-08" db="EMBL/GenBank/DDBJ databases">
        <title>Highly reduced genomes of protist endosymbionts show evolutionary convergence.</title>
        <authorList>
            <person name="George E."/>
            <person name="Husnik F."/>
            <person name="Tashyreva D."/>
            <person name="Prokopchuk G."/>
            <person name="Horak A."/>
            <person name="Kwong W.K."/>
            <person name="Lukes J."/>
            <person name="Keeling P.J."/>
        </authorList>
    </citation>
    <scope>NUCLEOTIDE SEQUENCE [LARGE SCALE GENOMIC DNA]</scope>
    <source>
        <strain evidence="4">1621</strain>
    </source>
</reference>
<accession>A0A5C0ULK6</accession>
<keyword evidence="1 4" id="KW-0489">Methyltransferase</keyword>
<gene>
    <name evidence="4" type="ORF">FZC37_02395</name>
</gene>
<proteinExistence type="predicted"/>
<dbReference type="InterPro" id="IPR004441">
    <property type="entry name" value="rRNA_MeTrfase_TrmH"/>
</dbReference>
<dbReference type="PANTHER" id="PTHR46429:SF1">
    <property type="entry name" value="23S RRNA (GUANOSINE-2'-O-)-METHYLTRANSFERASE RLMB"/>
    <property type="match status" value="1"/>
</dbReference>
<dbReference type="OrthoDB" id="9785673at2"/>
<evidence type="ECO:0000259" key="3">
    <source>
        <dbReference type="SMART" id="SM00967"/>
    </source>
</evidence>
<dbReference type="SUPFAM" id="SSF75217">
    <property type="entry name" value="alpha/beta knot"/>
    <property type="match status" value="1"/>
</dbReference>
<dbReference type="CDD" id="cd18103">
    <property type="entry name" value="SpoU-like_RlmB"/>
    <property type="match status" value="1"/>
</dbReference>
<dbReference type="InterPro" id="IPR029064">
    <property type="entry name" value="Ribosomal_eL30-like_sf"/>
</dbReference>
<dbReference type="EMBL" id="CP043312">
    <property type="protein sequence ID" value="QEK39764.1"/>
    <property type="molecule type" value="Genomic_DNA"/>
</dbReference>
<keyword evidence="5" id="KW-1185">Reference proteome</keyword>
<dbReference type="KEGG" id="snay:FZC37_02395"/>
<protein>
    <submittedName>
        <fullName evidence="4">RNA methyltransferase</fullName>
    </submittedName>
</protein>
<sequence length="235" mass="25835">MTEEHLIYGKHAAIACIKNKKRKVVDIFCTSKIFLELRDYILSSNARFRVVENILLQKMTAGNLHQGIVIKVKRKSLLKIPKEARKIAILDRVYDPNNVGAIIRSAVAFGFDTVVVAKDHAVIESGAVAKAASGSLEYINCVIAVNLRNVISQLKNNGFWIVGLDCKGESIVHTTLSEYDKLAVVLGSEGVGIRSLIKSSCDFLLKIDMKKEDVGSINVSNAAAIAFYESSKLRK</sequence>
<dbReference type="GO" id="GO:0003723">
    <property type="term" value="F:RNA binding"/>
    <property type="evidence" value="ECO:0007669"/>
    <property type="project" value="InterPro"/>
</dbReference>
<dbReference type="Gene3D" id="3.30.1330.30">
    <property type="match status" value="1"/>
</dbReference>
<dbReference type="GO" id="GO:0032259">
    <property type="term" value="P:methylation"/>
    <property type="evidence" value="ECO:0007669"/>
    <property type="project" value="UniProtKB-KW"/>
</dbReference>